<dbReference type="InterPro" id="IPR002347">
    <property type="entry name" value="SDR_fam"/>
</dbReference>
<keyword evidence="3" id="KW-1185">Reference proteome</keyword>
<dbReference type="PANTHER" id="PTHR42879">
    <property type="entry name" value="3-OXOACYL-(ACYL-CARRIER-PROTEIN) REDUCTASE"/>
    <property type="match status" value="1"/>
</dbReference>
<reference evidence="3" key="1">
    <citation type="journal article" date="2023" name="Front. Microbiol.">
        <title>Ralstonia chuxiongensis sp. nov., Ralstonia mojiangensis sp. nov., and Ralstonia soli sp. nov., isolated from tobacco fields, are three novel species in the family Burkholderiaceae.</title>
        <authorList>
            <person name="Lu C.H."/>
            <person name="Zhang Y.Y."/>
            <person name="Jiang N."/>
            <person name="Chen W."/>
            <person name="Shao X."/>
            <person name="Zhao Z.M."/>
            <person name="Lu W.L."/>
            <person name="Hu X."/>
            <person name="Xi Y.X."/>
            <person name="Zou S.Y."/>
            <person name="Wei Q.J."/>
            <person name="Lin Z.L."/>
            <person name="Gong L."/>
            <person name="Gai X.T."/>
            <person name="Zhang L.Q."/>
            <person name="Li J.Y."/>
            <person name="Jin Y."/>
            <person name="Xia Z.Y."/>
        </authorList>
    </citation>
    <scope>NUCLEOTIDE SEQUENCE [LARGE SCALE GENOMIC DNA]</scope>
    <source>
        <strain evidence="3">21YRMH01-3</strain>
    </source>
</reference>
<comment type="caution">
    <text evidence="2">The sequence shown here is derived from an EMBL/GenBank/DDBJ whole genome shotgun (WGS) entry which is preliminary data.</text>
</comment>
<evidence type="ECO:0000313" key="3">
    <source>
        <dbReference type="Proteomes" id="UP001162793"/>
    </source>
</evidence>
<dbReference type="RefSeq" id="WP_253542255.1">
    <property type="nucleotide sequence ID" value="NZ_CATYKT010000025.1"/>
</dbReference>
<dbReference type="PANTHER" id="PTHR42879:SF2">
    <property type="entry name" value="3-OXOACYL-[ACYL-CARRIER-PROTEIN] REDUCTASE FABG"/>
    <property type="match status" value="1"/>
</dbReference>
<protein>
    <submittedName>
        <fullName evidence="2">SDR family oxidoreductase</fullName>
    </submittedName>
</protein>
<dbReference type="PROSITE" id="PS00061">
    <property type="entry name" value="ADH_SHORT"/>
    <property type="match status" value="1"/>
</dbReference>
<dbReference type="AlphaFoldDB" id="A0AA41WUK6"/>
<comment type="similarity">
    <text evidence="1">Belongs to the short-chain dehydrogenases/reductases (SDR) family.</text>
</comment>
<sequence length="262" mass="27856">MNLHLQNKLALVTGSTKGIGHAIAVALAAEGARVIVNGRTEASVEDAISRLRTEVPDAQVEGFAGDLSNPAQADALVTRFPKVDILINNLGIFDPKPFEEIDDAEWQHFFNVNVLSGARLSRAYLPGMRAQNWGRIVFISSESGVQIPVEMIHYGVTKTALLGLSRGLAELTAGTAITVNAVLPGPTRSEGVDEFVEKLSGGQSFEAFEKTFFETARPTSLIKRFASTQEVANLVAYVASPLSSATTGAALRVDGGVVKSAF</sequence>
<dbReference type="SUPFAM" id="SSF51735">
    <property type="entry name" value="NAD(P)-binding Rossmann-fold domains"/>
    <property type="match status" value="1"/>
</dbReference>
<dbReference type="Pfam" id="PF13561">
    <property type="entry name" value="adh_short_C2"/>
    <property type="match status" value="1"/>
</dbReference>
<dbReference type="PRINTS" id="PR00081">
    <property type="entry name" value="GDHRDH"/>
</dbReference>
<dbReference type="InterPro" id="IPR020904">
    <property type="entry name" value="Sc_DH/Rdtase_CS"/>
</dbReference>
<dbReference type="Gene3D" id="3.40.50.720">
    <property type="entry name" value="NAD(P)-binding Rossmann-like Domain"/>
    <property type="match status" value="1"/>
</dbReference>
<organism evidence="2 3">
    <name type="scientific">Ralstonia chuxiongensis</name>
    <dbReference type="NCBI Taxonomy" id="2957504"/>
    <lineage>
        <taxon>Bacteria</taxon>
        <taxon>Pseudomonadati</taxon>
        <taxon>Pseudomonadota</taxon>
        <taxon>Betaproteobacteria</taxon>
        <taxon>Burkholderiales</taxon>
        <taxon>Burkholderiaceae</taxon>
        <taxon>Ralstonia</taxon>
    </lineage>
</organism>
<evidence type="ECO:0000256" key="1">
    <source>
        <dbReference type="ARBA" id="ARBA00006484"/>
    </source>
</evidence>
<dbReference type="InterPro" id="IPR036291">
    <property type="entry name" value="NAD(P)-bd_dom_sf"/>
</dbReference>
<proteinExistence type="inferred from homology"/>
<evidence type="ECO:0000313" key="2">
    <source>
        <dbReference type="EMBL" id="MCP1175458.1"/>
    </source>
</evidence>
<dbReference type="FunFam" id="3.40.50.720:FF:000084">
    <property type="entry name" value="Short-chain dehydrogenase reductase"/>
    <property type="match status" value="1"/>
</dbReference>
<dbReference type="Proteomes" id="UP001162793">
    <property type="component" value="Unassembled WGS sequence"/>
</dbReference>
<name>A0AA41WUK6_9RALS</name>
<dbReference type="PRINTS" id="PR00080">
    <property type="entry name" value="SDRFAMILY"/>
</dbReference>
<gene>
    <name evidence="2" type="ORF">NKG59_24095</name>
</gene>
<dbReference type="CDD" id="cd05233">
    <property type="entry name" value="SDR_c"/>
    <property type="match status" value="1"/>
</dbReference>
<dbReference type="GO" id="GO:0032787">
    <property type="term" value="P:monocarboxylic acid metabolic process"/>
    <property type="evidence" value="ECO:0007669"/>
    <property type="project" value="UniProtKB-ARBA"/>
</dbReference>
<dbReference type="EMBL" id="JAMYWC010000009">
    <property type="protein sequence ID" value="MCP1175458.1"/>
    <property type="molecule type" value="Genomic_DNA"/>
</dbReference>
<accession>A0AA41WUK6</accession>
<dbReference type="InterPro" id="IPR050259">
    <property type="entry name" value="SDR"/>
</dbReference>